<accession>A0A540MA62</accession>
<comment type="caution">
    <text evidence="9">The sequence shown here is derived from an EMBL/GenBank/DDBJ whole genome shotgun (WGS) entry which is preliminary data.</text>
</comment>
<feature type="compositionally biased region" description="Polar residues" evidence="8">
    <location>
        <begin position="569"/>
        <end position="585"/>
    </location>
</feature>
<evidence type="ECO:0000256" key="8">
    <source>
        <dbReference type="SAM" id="MobiDB-lite"/>
    </source>
</evidence>
<evidence type="ECO:0000256" key="6">
    <source>
        <dbReference type="ARBA" id="ARBA00023242"/>
    </source>
</evidence>
<dbReference type="PANTHER" id="PTHR12663:SF69">
    <property type="entry name" value="SISTER CHROMATID COHESION PROTEIN PDS5 HOMOLOG E"/>
    <property type="match status" value="1"/>
</dbReference>
<keyword evidence="10" id="KW-1185">Reference proteome</keyword>
<dbReference type="PANTHER" id="PTHR12663">
    <property type="entry name" value="ANDROGEN INDUCED INHIBITOR OF PROLIFERATION AS3 / PDS5-RELATED"/>
    <property type="match status" value="1"/>
</dbReference>
<evidence type="ECO:0000313" key="10">
    <source>
        <dbReference type="Proteomes" id="UP000315295"/>
    </source>
</evidence>
<gene>
    <name evidence="9" type="ORF">C1H46_018759</name>
</gene>
<evidence type="ECO:0008006" key="11">
    <source>
        <dbReference type="Google" id="ProtNLM"/>
    </source>
</evidence>
<feature type="compositionally biased region" description="Basic and acidic residues" evidence="8">
    <location>
        <begin position="777"/>
        <end position="803"/>
    </location>
</feature>
<dbReference type="Pfam" id="PF20168">
    <property type="entry name" value="PDS5"/>
    <property type="match status" value="1"/>
</dbReference>
<organism evidence="9 10">
    <name type="scientific">Malus baccata</name>
    <name type="common">Siberian crab apple</name>
    <name type="synonym">Pyrus baccata</name>
    <dbReference type="NCBI Taxonomy" id="106549"/>
    <lineage>
        <taxon>Eukaryota</taxon>
        <taxon>Viridiplantae</taxon>
        <taxon>Streptophyta</taxon>
        <taxon>Embryophyta</taxon>
        <taxon>Tracheophyta</taxon>
        <taxon>Spermatophyta</taxon>
        <taxon>Magnoliopsida</taxon>
        <taxon>eudicotyledons</taxon>
        <taxon>Gunneridae</taxon>
        <taxon>Pentapetalae</taxon>
        <taxon>rosids</taxon>
        <taxon>fabids</taxon>
        <taxon>Rosales</taxon>
        <taxon>Rosaceae</taxon>
        <taxon>Amygdaloideae</taxon>
        <taxon>Maleae</taxon>
        <taxon>Malus</taxon>
    </lineage>
</organism>
<evidence type="ECO:0000256" key="1">
    <source>
        <dbReference type="ARBA" id="ARBA00004123"/>
    </source>
</evidence>
<evidence type="ECO:0000256" key="3">
    <source>
        <dbReference type="ARBA" id="ARBA00022763"/>
    </source>
</evidence>
<dbReference type="GO" id="GO:0051301">
    <property type="term" value="P:cell division"/>
    <property type="evidence" value="ECO:0007669"/>
    <property type="project" value="UniProtKB-KW"/>
</dbReference>
<evidence type="ECO:0000256" key="5">
    <source>
        <dbReference type="ARBA" id="ARBA00023204"/>
    </source>
</evidence>
<dbReference type="InterPro" id="IPR016024">
    <property type="entry name" value="ARM-type_fold"/>
</dbReference>
<evidence type="ECO:0000256" key="4">
    <source>
        <dbReference type="ARBA" id="ARBA00022776"/>
    </source>
</evidence>
<keyword evidence="4" id="KW-0498">Mitosis</keyword>
<dbReference type="GO" id="GO:0007064">
    <property type="term" value="P:mitotic sister chromatid cohesion"/>
    <property type="evidence" value="ECO:0007669"/>
    <property type="project" value="InterPro"/>
</dbReference>
<evidence type="ECO:0000313" key="9">
    <source>
        <dbReference type="EMBL" id="TQD95611.1"/>
    </source>
</evidence>
<feature type="compositionally biased region" description="Basic and acidic residues" evidence="8">
    <location>
        <begin position="1091"/>
        <end position="1111"/>
    </location>
</feature>
<dbReference type="SUPFAM" id="SSF48371">
    <property type="entry name" value="ARM repeat"/>
    <property type="match status" value="1"/>
</dbReference>
<feature type="compositionally biased region" description="Basic and acidic residues" evidence="8">
    <location>
        <begin position="554"/>
        <end position="568"/>
    </location>
</feature>
<keyword evidence="2" id="KW-0132">Cell division</keyword>
<feature type="region of interest" description="Disordered" evidence="8">
    <location>
        <begin position="777"/>
        <end position="1167"/>
    </location>
</feature>
<proteinExistence type="predicted"/>
<feature type="compositionally biased region" description="Basic and acidic residues" evidence="8">
    <location>
        <begin position="1020"/>
        <end position="1040"/>
    </location>
</feature>
<dbReference type="Proteomes" id="UP000315295">
    <property type="component" value="Unassembled WGS sequence"/>
</dbReference>
<feature type="compositionally biased region" description="Basic residues" evidence="8">
    <location>
        <begin position="589"/>
        <end position="598"/>
    </location>
</feature>
<comment type="subcellular location">
    <subcellularLocation>
        <location evidence="1">Nucleus</location>
    </subcellularLocation>
</comment>
<feature type="compositionally biased region" description="Basic and acidic residues" evidence="8">
    <location>
        <begin position="949"/>
        <end position="969"/>
    </location>
</feature>
<name>A0A540MA62_MALBA</name>
<dbReference type="GO" id="GO:0006281">
    <property type="term" value="P:DNA repair"/>
    <property type="evidence" value="ECO:0007669"/>
    <property type="project" value="UniProtKB-KW"/>
</dbReference>
<feature type="compositionally biased region" description="Basic and acidic residues" evidence="8">
    <location>
        <begin position="878"/>
        <end position="898"/>
    </location>
</feature>
<protein>
    <recommendedName>
        <fullName evidence="11">Tudor domain-containing protein</fullName>
    </recommendedName>
</protein>
<sequence>MSCSSEKALEEQLKEAGNILLNPPPATEELLKILGEAEGLLSNVQQAPHRSMQDALLPIMKALISDELFRHSDMDVKLYVASCITELTRITAPVPPYNDEWMKEIFQLTVAAFEKLSYVSSPFYRKAVSILHIVAKVRSSLLMLDLGCSALILEMFQHFLNITQSNHPHSVFSAMETIMTMVLDESEEIPVDLVKALLSSVRMENQTISPFSWKLGKKVIDNSSAKLKPYLVEAVKSMDTALDDYAQIVASVCQNGCQAVKHDHVNDSVKTLVTEGSKAIAVCPREVEHTVANSTAGLQHCHHTKPSKVIDSRDSAKPDNYSSKTIKSATEPCSVPKKRGQKSNSLKGSEEGYDNAQPNNSLSLKAVKSEEPSSASKKRGRKPNSLMNPAEGYDHSWISSGRKTQKPSASSKSDYKVSNPSPTNDRLRAKAEVPLMLKNVREPLGSKPKIERDIRASPFLPKNPLGGSQHIKGRPKKKDVADHAAKPSSLSAVKQELSIAQIEERTPKEEKPKLRKKYKGTVNTGERLREQLRDIRLAEKSNEGCIRSSVNVVTDKESEVPTDPDKASQKQLSLDVETTSTTDPSSLRRGIKKSRRNGASRMESTAASGSKIFESAKKTNEDNEGTSKVVLKRKRIIEKEEASQMPDLAERLVDRRIKVWWPQDKKFYEGVVSSYDPAKKKHLVLYADGDEENLNLKKQRWKLIGDDLPDVEMDNLLKLSAASDTLPQKRKRKPKSERSKQTHAGLSSKRISRRGVSAESKSADCFVLGERKVIDERDGDQAKENDILKDDGQISADKVEADMKTGIGSCTVGERKVIDESEDNQAKDNGQISAGELEANMKTGIDECEGEQAKENDQTSADEVQADMKTGVDSASVGEHKVIDERERDQAKENDGLKDNGQISAGELEANMKTGIDECEGEQAKENDQTSADEVQADMKTGVDSASVGEHKVIDERERDQAKENDGLKDNGQISAGELEANMKTGIDECEGEQAKENDQTSADEVQADMKTGVDSASVGEHKVIDERERDQAKENDGLKDNGQISAGELEANMKTGIDECEGEQAKENDQTSADEVQADMKTGVDSASVGEHKVIDERERDQAKENDGLKDNGQISAGELEANMKTGIDECEGEQAKENDQTSADEVQADMKTGVDSASVPKKNSR</sequence>
<evidence type="ECO:0000256" key="7">
    <source>
        <dbReference type="ARBA" id="ARBA00023306"/>
    </source>
</evidence>
<dbReference type="GO" id="GO:0000785">
    <property type="term" value="C:chromatin"/>
    <property type="evidence" value="ECO:0007669"/>
    <property type="project" value="TreeGrafter"/>
</dbReference>
<dbReference type="Gene3D" id="2.30.30.140">
    <property type="match status" value="1"/>
</dbReference>
<dbReference type="EMBL" id="VIEB01000309">
    <property type="protein sequence ID" value="TQD95611.1"/>
    <property type="molecule type" value="Genomic_DNA"/>
</dbReference>
<dbReference type="STRING" id="106549.A0A540MA62"/>
<dbReference type="InterPro" id="IPR039776">
    <property type="entry name" value="Pds5"/>
</dbReference>
<keyword evidence="5" id="KW-0234">DNA repair</keyword>
<keyword evidence="7" id="KW-0131">Cell cycle</keyword>
<feature type="compositionally biased region" description="Basic and acidic residues" evidence="8">
    <location>
        <begin position="308"/>
        <end position="317"/>
    </location>
</feature>
<feature type="region of interest" description="Disordered" evidence="8">
    <location>
        <begin position="294"/>
        <end position="522"/>
    </location>
</feature>
<reference evidence="9 10" key="1">
    <citation type="journal article" date="2019" name="G3 (Bethesda)">
        <title>Sequencing of a Wild Apple (Malus baccata) Genome Unravels the Differences Between Cultivated and Wild Apple Species Regarding Disease Resistance and Cold Tolerance.</title>
        <authorList>
            <person name="Chen X."/>
        </authorList>
    </citation>
    <scope>NUCLEOTIDE SEQUENCE [LARGE SCALE GENOMIC DNA]</scope>
    <source>
        <strain evidence="10">cv. Shandingzi</strain>
        <tissue evidence="9">Leaves</tissue>
    </source>
</reference>
<dbReference type="AlphaFoldDB" id="A0A540MA62"/>
<keyword evidence="6" id="KW-0539">Nucleus</keyword>
<dbReference type="GO" id="GO:0035825">
    <property type="term" value="P:homologous recombination"/>
    <property type="evidence" value="ECO:0007669"/>
    <property type="project" value="UniProtKB-ARBA"/>
</dbReference>
<feature type="region of interest" description="Disordered" evidence="8">
    <location>
        <begin position="722"/>
        <end position="756"/>
    </location>
</feature>
<dbReference type="SUPFAM" id="SSF63748">
    <property type="entry name" value="Tudor/PWWP/MBT"/>
    <property type="match status" value="1"/>
</dbReference>
<feature type="compositionally biased region" description="Basic and acidic residues" evidence="8">
    <location>
        <begin position="502"/>
        <end position="512"/>
    </location>
</feature>
<dbReference type="CDD" id="cd20404">
    <property type="entry name" value="Tudor_Agenet_AtEML-like"/>
    <property type="match status" value="1"/>
</dbReference>
<evidence type="ECO:0000256" key="2">
    <source>
        <dbReference type="ARBA" id="ARBA00022618"/>
    </source>
</evidence>
<feature type="region of interest" description="Disordered" evidence="8">
    <location>
        <begin position="553"/>
        <end position="612"/>
    </location>
</feature>
<feature type="compositionally biased region" description="Polar residues" evidence="8">
    <location>
        <begin position="397"/>
        <end position="424"/>
    </location>
</feature>
<dbReference type="GO" id="GO:0005634">
    <property type="term" value="C:nucleus"/>
    <property type="evidence" value="ECO:0007669"/>
    <property type="project" value="UniProtKB-SubCell"/>
</dbReference>
<keyword evidence="3" id="KW-0227">DNA damage</keyword>